<name>A0A562WEA0_9ACTN</name>
<sequence length="60" mass="6496">MGRATARGFGFVDARGPFTGHAVCDEVEWSGTSYPVGESYHPNRNGHLGYANIVETALRL</sequence>
<keyword evidence="2" id="KW-1185">Reference proteome</keyword>
<accession>A0A562WEA0</accession>
<proteinExistence type="predicted"/>
<dbReference type="SUPFAM" id="SSF52266">
    <property type="entry name" value="SGNH hydrolase"/>
    <property type="match status" value="1"/>
</dbReference>
<organism evidence="1 2">
    <name type="scientific">Micromonospora sagamiensis</name>
    <dbReference type="NCBI Taxonomy" id="47875"/>
    <lineage>
        <taxon>Bacteria</taxon>
        <taxon>Bacillati</taxon>
        <taxon>Actinomycetota</taxon>
        <taxon>Actinomycetes</taxon>
        <taxon>Micromonosporales</taxon>
        <taxon>Micromonosporaceae</taxon>
        <taxon>Micromonospora</taxon>
    </lineage>
</organism>
<dbReference type="RefSeq" id="WP_186499778.1">
    <property type="nucleotide sequence ID" value="NZ_AP023438.1"/>
</dbReference>
<dbReference type="AlphaFoldDB" id="A0A562WEA0"/>
<evidence type="ECO:0000313" key="1">
    <source>
        <dbReference type="EMBL" id="TWJ28546.1"/>
    </source>
</evidence>
<dbReference type="EMBL" id="VLLP01000001">
    <property type="protein sequence ID" value="TWJ28546.1"/>
    <property type="molecule type" value="Genomic_DNA"/>
</dbReference>
<evidence type="ECO:0000313" key="2">
    <source>
        <dbReference type="Proteomes" id="UP000319728"/>
    </source>
</evidence>
<evidence type="ECO:0008006" key="3">
    <source>
        <dbReference type="Google" id="ProtNLM"/>
    </source>
</evidence>
<dbReference type="InterPro" id="IPR036514">
    <property type="entry name" value="SGNH_hydro_sf"/>
</dbReference>
<comment type="caution">
    <text evidence="1">The sequence shown here is derived from an EMBL/GenBank/DDBJ whole genome shotgun (WGS) entry which is preliminary data.</text>
</comment>
<protein>
    <recommendedName>
        <fullName evidence="3">GDSL-like lipase/acylhydrolase family protein</fullName>
    </recommendedName>
</protein>
<reference evidence="1 2" key="1">
    <citation type="submission" date="2019-07" db="EMBL/GenBank/DDBJ databases">
        <title>R&amp;d 2014.</title>
        <authorList>
            <person name="Klenk H.-P."/>
        </authorList>
    </citation>
    <scope>NUCLEOTIDE SEQUENCE [LARGE SCALE GENOMIC DNA]</scope>
    <source>
        <strain evidence="1 2">DSM 43912</strain>
    </source>
</reference>
<dbReference type="Proteomes" id="UP000319728">
    <property type="component" value="Unassembled WGS sequence"/>
</dbReference>
<dbReference type="Gene3D" id="3.40.50.1110">
    <property type="entry name" value="SGNH hydrolase"/>
    <property type="match status" value="1"/>
</dbReference>
<gene>
    <name evidence="1" type="ORF">JD81_02051</name>
</gene>